<proteinExistence type="inferred from homology"/>
<dbReference type="GO" id="GO:0045300">
    <property type="term" value="F:stearoyl-[ACP] desaturase activity"/>
    <property type="evidence" value="ECO:0007669"/>
    <property type="project" value="InterPro"/>
</dbReference>
<evidence type="ECO:0000256" key="1">
    <source>
        <dbReference type="ARBA" id="ARBA00001954"/>
    </source>
</evidence>
<evidence type="ECO:0000256" key="6">
    <source>
        <dbReference type="ARBA" id="ARBA00022832"/>
    </source>
</evidence>
<name>A0A381PLL3_9ZZZZ</name>
<evidence type="ECO:0000256" key="7">
    <source>
        <dbReference type="ARBA" id="ARBA00023002"/>
    </source>
</evidence>
<dbReference type="AlphaFoldDB" id="A0A381PLL3"/>
<dbReference type="PIRSF" id="PIRSF000346">
    <property type="entry name" value="Dlt9_acylACP_des"/>
    <property type="match status" value="1"/>
</dbReference>
<keyword evidence="5" id="KW-0479">Metal-binding</keyword>
<evidence type="ECO:0000256" key="3">
    <source>
        <dbReference type="ARBA" id="ARBA00011738"/>
    </source>
</evidence>
<dbReference type="Pfam" id="PF03405">
    <property type="entry name" value="FA_desaturase_2"/>
    <property type="match status" value="1"/>
</dbReference>
<evidence type="ECO:0000313" key="11">
    <source>
        <dbReference type="EMBL" id="SUZ66939.1"/>
    </source>
</evidence>
<evidence type="ECO:0000256" key="2">
    <source>
        <dbReference type="ARBA" id="ARBA00008749"/>
    </source>
</evidence>
<dbReference type="EMBL" id="UINC01000997">
    <property type="protein sequence ID" value="SUZ66939.1"/>
    <property type="molecule type" value="Genomic_DNA"/>
</dbReference>
<organism evidence="11">
    <name type="scientific">marine metagenome</name>
    <dbReference type="NCBI Taxonomy" id="408172"/>
    <lineage>
        <taxon>unclassified sequences</taxon>
        <taxon>metagenomes</taxon>
        <taxon>ecological metagenomes</taxon>
    </lineage>
</organism>
<dbReference type="Gene3D" id="1.10.620.20">
    <property type="entry name" value="Ribonucleotide Reductase, subunit A"/>
    <property type="match status" value="1"/>
</dbReference>
<dbReference type="InterPro" id="IPR012348">
    <property type="entry name" value="RNR-like"/>
</dbReference>
<dbReference type="PANTHER" id="PTHR31155:SF9">
    <property type="entry name" value="STEAROYL-[ACYL-CARRIER-PROTEIN] 9-DESATURASE 7, CHLOROPLASTIC"/>
    <property type="match status" value="1"/>
</dbReference>
<keyword evidence="4" id="KW-0444">Lipid biosynthesis</keyword>
<keyword evidence="7" id="KW-0560">Oxidoreductase</keyword>
<evidence type="ECO:0000256" key="5">
    <source>
        <dbReference type="ARBA" id="ARBA00022723"/>
    </source>
</evidence>
<evidence type="ECO:0000256" key="10">
    <source>
        <dbReference type="ARBA" id="ARBA00023160"/>
    </source>
</evidence>
<evidence type="ECO:0000256" key="9">
    <source>
        <dbReference type="ARBA" id="ARBA00023098"/>
    </source>
</evidence>
<dbReference type="PANTHER" id="PTHR31155">
    <property type="entry name" value="ACYL- ACYL-CARRIER-PROTEIN DESATURASE-RELATED"/>
    <property type="match status" value="1"/>
</dbReference>
<dbReference type="GO" id="GO:0046872">
    <property type="term" value="F:metal ion binding"/>
    <property type="evidence" value="ECO:0007669"/>
    <property type="project" value="UniProtKB-KW"/>
</dbReference>
<keyword evidence="6" id="KW-0276">Fatty acid metabolism</keyword>
<evidence type="ECO:0008006" key="12">
    <source>
        <dbReference type="Google" id="ProtNLM"/>
    </source>
</evidence>
<evidence type="ECO:0000256" key="4">
    <source>
        <dbReference type="ARBA" id="ARBA00022516"/>
    </source>
</evidence>
<keyword evidence="9" id="KW-0443">Lipid metabolism</keyword>
<accession>A0A381PLL3</accession>
<dbReference type="GO" id="GO:0005829">
    <property type="term" value="C:cytosol"/>
    <property type="evidence" value="ECO:0007669"/>
    <property type="project" value="TreeGrafter"/>
</dbReference>
<keyword evidence="10" id="KW-0275">Fatty acid biosynthesis</keyword>
<dbReference type="InterPro" id="IPR009078">
    <property type="entry name" value="Ferritin-like_SF"/>
</dbReference>
<reference evidence="11" key="1">
    <citation type="submission" date="2018-05" db="EMBL/GenBank/DDBJ databases">
        <authorList>
            <person name="Lanie J.A."/>
            <person name="Ng W.-L."/>
            <person name="Kazmierczak K.M."/>
            <person name="Andrzejewski T.M."/>
            <person name="Davidsen T.M."/>
            <person name="Wayne K.J."/>
            <person name="Tettelin H."/>
            <person name="Glass J.I."/>
            <person name="Rusch D."/>
            <person name="Podicherti R."/>
            <person name="Tsui H.-C.T."/>
            <person name="Winkler M.E."/>
        </authorList>
    </citation>
    <scope>NUCLEOTIDE SEQUENCE</scope>
</reference>
<sequence>MSVTAESLELIRTVEPDIRSLMDTHRERREHWYAHEVVPWEQGRSYRDEPWDESQATVSRPVRTALVLNLLTEDNLPYYHARISGTFPDDSAMAEWSQLWTAEEGQHSIAIRDYLLTSRNCDPRSLEDDRLATVTRGWSIGFTDPVDIFNYTSAQELATRVSHRNAGVHADDPIAYEVMNRVAIDENHHFMFYRGVTTAMLREAPSLVLKSLRRVLGNFSMPGTEIPNFQRRAVEIARTGIYNLRVHAEQVVQPLLRYWKIGEIDGLDDEAAEAQDELMGITDTLIEQAERFEARLDRRKRT</sequence>
<protein>
    <recommendedName>
        <fullName evidence="12">Acyl-ACP desaturase</fullName>
    </recommendedName>
</protein>
<evidence type="ECO:0000256" key="8">
    <source>
        <dbReference type="ARBA" id="ARBA00023004"/>
    </source>
</evidence>
<gene>
    <name evidence="11" type="ORF">METZ01_LOCUS19793</name>
</gene>
<dbReference type="SUPFAM" id="SSF47240">
    <property type="entry name" value="Ferritin-like"/>
    <property type="match status" value="1"/>
</dbReference>
<keyword evidence="8" id="KW-0408">Iron</keyword>
<comment type="cofactor">
    <cofactor evidence="1">
        <name>Fe(2+)</name>
        <dbReference type="ChEBI" id="CHEBI:29033"/>
    </cofactor>
</comment>
<dbReference type="InterPro" id="IPR005067">
    <property type="entry name" value="Fatty_acid_desaturase-2"/>
</dbReference>
<dbReference type="GO" id="GO:0006633">
    <property type="term" value="P:fatty acid biosynthetic process"/>
    <property type="evidence" value="ECO:0007669"/>
    <property type="project" value="UniProtKB-KW"/>
</dbReference>
<comment type="similarity">
    <text evidence="2">Belongs to the fatty acid desaturase type 2 family.</text>
</comment>
<comment type="subunit">
    <text evidence="3">Homodimer.</text>
</comment>